<reference evidence="2 3" key="1">
    <citation type="submission" date="2023-06" db="EMBL/GenBank/DDBJ databases">
        <title>Rhodococcus indonesiensis sp. nov a new member of the Rhodococcus ruber lineage isolated from a sediment of neutral hot spring.</title>
        <authorList>
            <person name="Kusuma A.B."/>
            <person name="Fenylestari G."/>
            <person name="Ammar F."/>
            <person name="Nouioui I."/>
            <person name="Goodfellow M."/>
        </authorList>
    </citation>
    <scope>NUCLEOTIDE SEQUENCE [LARGE SCALE GENOMIC DNA]</scope>
    <source>
        <strain evidence="2 3">CSLK01-03</strain>
    </source>
</reference>
<dbReference type="InterPro" id="IPR043714">
    <property type="entry name" value="DUF5655"/>
</dbReference>
<accession>A0ABT7RME5</accession>
<comment type="caution">
    <text evidence="2">The sequence shown here is derived from an EMBL/GenBank/DDBJ whole genome shotgun (WGS) entry which is preliminary data.</text>
</comment>
<protein>
    <submittedName>
        <fullName evidence="2">DUF5655 domain-containing protein</fullName>
    </submittedName>
</protein>
<proteinExistence type="predicted"/>
<sequence>MHATIDDYLADKDDAAVDMFCRLRTLVLGLGGDVEEQVRPAEVRWGRGRVFAAAFVYSSRLEIAVDLPRRVHHPQLREAFPTTAKVTTHRLSIATPDQLDDGVVALLAEAYETAGERTRS</sequence>
<organism evidence="2 3">
    <name type="scientific">Rhodococcus indonesiensis</name>
    <dbReference type="NCBI Taxonomy" id="3055869"/>
    <lineage>
        <taxon>Bacteria</taxon>
        <taxon>Bacillati</taxon>
        <taxon>Actinomycetota</taxon>
        <taxon>Actinomycetes</taxon>
        <taxon>Mycobacteriales</taxon>
        <taxon>Nocardiaceae</taxon>
        <taxon>Rhodococcus</taxon>
    </lineage>
</organism>
<evidence type="ECO:0000313" key="3">
    <source>
        <dbReference type="Proteomes" id="UP001233164"/>
    </source>
</evidence>
<name>A0ABT7RME5_9NOCA</name>
<dbReference type="RefSeq" id="WP_003937083.1">
    <property type="nucleotide sequence ID" value="NZ_CP180630.1"/>
</dbReference>
<evidence type="ECO:0000313" key="2">
    <source>
        <dbReference type="EMBL" id="MDM7488813.1"/>
    </source>
</evidence>
<feature type="domain" description="DUF5655" evidence="1">
    <location>
        <begin position="5"/>
        <end position="113"/>
    </location>
</feature>
<evidence type="ECO:0000259" key="1">
    <source>
        <dbReference type="Pfam" id="PF18899"/>
    </source>
</evidence>
<dbReference type="EMBL" id="JAUBOF010000029">
    <property type="protein sequence ID" value="MDM7488813.1"/>
    <property type="molecule type" value="Genomic_DNA"/>
</dbReference>
<dbReference type="Proteomes" id="UP001233164">
    <property type="component" value="Unassembled WGS sequence"/>
</dbReference>
<gene>
    <name evidence="2" type="ORF">QT969_10965</name>
</gene>
<keyword evidence="3" id="KW-1185">Reference proteome</keyword>
<dbReference type="Pfam" id="PF18899">
    <property type="entry name" value="DUF5655"/>
    <property type="match status" value="1"/>
</dbReference>